<dbReference type="PANTHER" id="PTHR10315:SF117">
    <property type="entry name" value="RING-TYPE E3 UBIQUITIN TRANSFERASE"/>
    <property type="match status" value="1"/>
</dbReference>
<evidence type="ECO:0000256" key="4">
    <source>
        <dbReference type="PROSITE-ProRule" id="PRU00455"/>
    </source>
</evidence>
<accession>A0ABR0DKC1</accession>
<comment type="caution">
    <text evidence="6">The sequence shown here is derived from an EMBL/GenBank/DDBJ whole genome shotgun (WGS) entry which is preliminary data.</text>
</comment>
<dbReference type="PROSITE" id="PS51081">
    <property type="entry name" value="ZF_SIAH"/>
    <property type="match status" value="1"/>
</dbReference>
<dbReference type="Pfam" id="PF21361">
    <property type="entry name" value="Sina_ZnF"/>
    <property type="match status" value="1"/>
</dbReference>
<keyword evidence="3" id="KW-0862">Zinc</keyword>
<keyword evidence="7" id="KW-1185">Reference proteome</keyword>
<proteinExistence type="predicted"/>
<evidence type="ECO:0000259" key="5">
    <source>
        <dbReference type="PROSITE" id="PS51081"/>
    </source>
</evidence>
<reference evidence="6 7" key="1">
    <citation type="journal article" date="2023" name="bioRxiv">
        <title>Genome report: Whole genome sequence and annotation of Penstemon davidsonii.</title>
        <authorList>
            <person name="Ostevik K.L."/>
            <person name="Alabady M."/>
            <person name="Zhang M."/>
            <person name="Rausher M.D."/>
        </authorList>
    </citation>
    <scope>NUCLEOTIDE SEQUENCE [LARGE SCALE GENOMIC DNA]</scope>
    <source>
        <strain evidence="6">DNT005</strain>
        <tissue evidence="6">Whole leaf</tissue>
    </source>
</reference>
<sequence>MKAVENGIKWRIGKGELISFWSDRWLEEGVIWDCIEEEIMSNELMLEISDLISSSGTWKLDQVITPIWIILQPIFFQFQFQLGGIDMMLAGGMVMQMAKFTYLSGVVEVISPMDNVILVGISRKGWVRKCCSLNLNDLVPLDAQWSWCPNGHTLCTNCKRIHNYCPNCRSELGNIRCLALEKVAESLQFPCKYQNLGYRDLFPYYNKLKHEQRCSFRPYICPCASSECSVTGDVPYLVAKSMCMTGALSTTDTSSQIPMKSKVLHGCSL</sequence>
<evidence type="ECO:0000313" key="6">
    <source>
        <dbReference type="EMBL" id="KAK4489690.1"/>
    </source>
</evidence>
<dbReference type="EMBL" id="JAYDYQ010001087">
    <property type="protein sequence ID" value="KAK4489690.1"/>
    <property type="molecule type" value="Genomic_DNA"/>
</dbReference>
<dbReference type="Gene3D" id="3.30.40.10">
    <property type="entry name" value="Zinc/RING finger domain, C3HC4 (zinc finger)"/>
    <property type="match status" value="1"/>
</dbReference>
<gene>
    <name evidence="6" type="ORF">RD792_000323</name>
</gene>
<evidence type="ECO:0000256" key="3">
    <source>
        <dbReference type="ARBA" id="ARBA00022833"/>
    </source>
</evidence>
<dbReference type="Proteomes" id="UP001291926">
    <property type="component" value="Unassembled WGS sequence"/>
</dbReference>
<keyword evidence="1" id="KW-0479">Metal-binding</keyword>
<organism evidence="6 7">
    <name type="scientific">Penstemon davidsonii</name>
    <dbReference type="NCBI Taxonomy" id="160366"/>
    <lineage>
        <taxon>Eukaryota</taxon>
        <taxon>Viridiplantae</taxon>
        <taxon>Streptophyta</taxon>
        <taxon>Embryophyta</taxon>
        <taxon>Tracheophyta</taxon>
        <taxon>Spermatophyta</taxon>
        <taxon>Magnoliopsida</taxon>
        <taxon>eudicotyledons</taxon>
        <taxon>Gunneridae</taxon>
        <taxon>Pentapetalae</taxon>
        <taxon>asterids</taxon>
        <taxon>lamiids</taxon>
        <taxon>Lamiales</taxon>
        <taxon>Plantaginaceae</taxon>
        <taxon>Cheloneae</taxon>
        <taxon>Penstemon</taxon>
    </lineage>
</organism>
<evidence type="ECO:0000313" key="7">
    <source>
        <dbReference type="Proteomes" id="UP001291926"/>
    </source>
</evidence>
<keyword evidence="2 4" id="KW-0863">Zinc-finger</keyword>
<feature type="domain" description="SIAH-type" evidence="5">
    <location>
        <begin position="186"/>
        <end position="246"/>
    </location>
</feature>
<evidence type="ECO:0000256" key="1">
    <source>
        <dbReference type="ARBA" id="ARBA00022723"/>
    </source>
</evidence>
<dbReference type="InterPro" id="IPR013083">
    <property type="entry name" value="Znf_RING/FYVE/PHD"/>
</dbReference>
<name>A0ABR0DKC1_9LAMI</name>
<dbReference type="InterPro" id="IPR052088">
    <property type="entry name" value="E3_ubiquitin-ligase_SINA"/>
</dbReference>
<dbReference type="PANTHER" id="PTHR10315">
    <property type="entry name" value="E3 UBIQUITIN PROTEIN LIGASE SIAH"/>
    <property type="match status" value="1"/>
</dbReference>
<protein>
    <recommendedName>
        <fullName evidence="5">SIAH-type domain-containing protein</fullName>
    </recommendedName>
</protein>
<dbReference type="SUPFAM" id="SSF49599">
    <property type="entry name" value="TRAF domain-like"/>
    <property type="match status" value="1"/>
</dbReference>
<dbReference type="InterPro" id="IPR013010">
    <property type="entry name" value="Znf_SIAH"/>
</dbReference>
<evidence type="ECO:0000256" key="2">
    <source>
        <dbReference type="ARBA" id="ARBA00022771"/>
    </source>
</evidence>